<reference evidence="2 3" key="2">
    <citation type="submission" date="2019-02" db="EMBL/GenBank/DDBJ databases">
        <title>'Lichenibacterium ramalinii' gen. nov. sp. nov., 'Lichenibacterium minor' gen. nov. sp. nov.</title>
        <authorList>
            <person name="Pankratov T."/>
        </authorList>
    </citation>
    <scope>NUCLEOTIDE SEQUENCE [LARGE SCALE GENOMIC DNA]</scope>
    <source>
        <strain evidence="2 3">RmlP001</strain>
    </source>
</reference>
<proteinExistence type="predicted"/>
<dbReference type="Gene3D" id="3.90.550.10">
    <property type="entry name" value="Spore Coat Polysaccharide Biosynthesis Protein SpsA, Chain A"/>
    <property type="match status" value="1"/>
</dbReference>
<organism evidence="2 3">
    <name type="scientific">Lichenibacterium ramalinae</name>
    <dbReference type="NCBI Taxonomy" id="2316527"/>
    <lineage>
        <taxon>Bacteria</taxon>
        <taxon>Pseudomonadati</taxon>
        <taxon>Pseudomonadota</taxon>
        <taxon>Alphaproteobacteria</taxon>
        <taxon>Hyphomicrobiales</taxon>
        <taxon>Lichenihabitantaceae</taxon>
        <taxon>Lichenibacterium</taxon>
    </lineage>
</organism>
<protein>
    <submittedName>
        <fullName evidence="2">Glycosyltransferase</fullName>
    </submittedName>
</protein>
<dbReference type="InterPro" id="IPR001173">
    <property type="entry name" value="Glyco_trans_2-like"/>
</dbReference>
<keyword evidence="3" id="KW-1185">Reference proteome</keyword>
<feature type="domain" description="Glycosyltransferase 2-like" evidence="1">
    <location>
        <begin position="241"/>
        <end position="339"/>
    </location>
</feature>
<dbReference type="Proteomes" id="UP000289411">
    <property type="component" value="Unassembled WGS sequence"/>
</dbReference>
<comment type="caution">
    <text evidence="2">The sequence shown here is derived from an EMBL/GenBank/DDBJ whole genome shotgun (WGS) entry which is preliminary data.</text>
</comment>
<dbReference type="PANTHER" id="PTHR22916:SF3">
    <property type="entry name" value="UDP-GLCNAC:BETAGAL BETA-1,3-N-ACETYLGLUCOSAMINYLTRANSFERASE-LIKE PROTEIN 1"/>
    <property type="match status" value="1"/>
</dbReference>
<evidence type="ECO:0000313" key="3">
    <source>
        <dbReference type="Proteomes" id="UP000289411"/>
    </source>
</evidence>
<dbReference type="OrthoDB" id="5291101at2"/>
<reference evidence="2 3" key="1">
    <citation type="submission" date="2018-09" db="EMBL/GenBank/DDBJ databases">
        <authorList>
            <person name="Grouzdev D.S."/>
            <person name="Krutkina M.S."/>
        </authorList>
    </citation>
    <scope>NUCLEOTIDE SEQUENCE [LARGE SCALE GENOMIC DNA]</scope>
    <source>
        <strain evidence="2 3">RmlP001</strain>
    </source>
</reference>
<dbReference type="Pfam" id="PF00535">
    <property type="entry name" value="Glycos_transf_2"/>
    <property type="match status" value="1"/>
</dbReference>
<dbReference type="AlphaFoldDB" id="A0A4Q2RAG1"/>
<name>A0A4Q2RAG1_9HYPH</name>
<dbReference type="EMBL" id="QYBC01000019">
    <property type="protein sequence ID" value="RYB02592.1"/>
    <property type="molecule type" value="Genomic_DNA"/>
</dbReference>
<sequence length="385" mass="44751">MLCLASIIGWLSIVRVDRMQIDPIAIALALLSADFGESNWHLTLDFSPDGDLRMFSDGQMESTGTDPQLFIHKFDRGTRSNWIKFGFEFDGDVSFFYPKLYVFFDDSEKDFCEIDFPRVLPNQLICKTIYIPNDYFRIRFDPCEFPCEFRIKQLFVCKSDWADIRDDIESRFDDRDYENVRKSFSSFANPLFKDMLLKEHRATNNQDSYGTWRETFSVLSQKKMREIETILTGIHQRPMFSVVMSTYNTSEGFLIDAIESVLCQNYDNFEFCIVDDASTSSHVRRLLDHYAAKDSRVRLHYRDSNGNISTATNDGIRMTKGEWIVFFDHDDILAKHALAFVALAIVASPKAEFIYSDEDKVNELNEYFHPFFVTTQGVRRSAEGC</sequence>
<dbReference type="PANTHER" id="PTHR22916">
    <property type="entry name" value="GLYCOSYLTRANSFERASE"/>
    <property type="match status" value="1"/>
</dbReference>
<accession>A0A4Q2RAG1</accession>
<evidence type="ECO:0000313" key="2">
    <source>
        <dbReference type="EMBL" id="RYB02592.1"/>
    </source>
</evidence>
<gene>
    <name evidence="2" type="ORF">D3272_20785</name>
</gene>
<keyword evidence="2" id="KW-0808">Transferase</keyword>
<dbReference type="GO" id="GO:0016758">
    <property type="term" value="F:hexosyltransferase activity"/>
    <property type="evidence" value="ECO:0007669"/>
    <property type="project" value="UniProtKB-ARBA"/>
</dbReference>
<dbReference type="SUPFAM" id="SSF53448">
    <property type="entry name" value="Nucleotide-diphospho-sugar transferases"/>
    <property type="match status" value="1"/>
</dbReference>
<dbReference type="InterPro" id="IPR029044">
    <property type="entry name" value="Nucleotide-diphossugar_trans"/>
</dbReference>
<evidence type="ECO:0000259" key="1">
    <source>
        <dbReference type="Pfam" id="PF00535"/>
    </source>
</evidence>